<dbReference type="WBParaSite" id="EVEC_0000444201-mRNA-1">
    <property type="protein sequence ID" value="EVEC_0000444201-mRNA-1"/>
    <property type="gene ID" value="EVEC_0000444201"/>
</dbReference>
<accession>A0A0N4V332</accession>
<evidence type="ECO:0000256" key="1">
    <source>
        <dbReference type="SAM" id="MobiDB-lite"/>
    </source>
</evidence>
<evidence type="ECO:0000313" key="4">
    <source>
        <dbReference type="WBParaSite" id="EVEC_0000444201-mRNA-1"/>
    </source>
</evidence>
<gene>
    <name evidence="2" type="ORF">EVEC_LOCUS4150</name>
</gene>
<reference evidence="2 3" key="2">
    <citation type="submission" date="2018-10" db="EMBL/GenBank/DDBJ databases">
        <authorList>
            <consortium name="Pathogen Informatics"/>
        </authorList>
    </citation>
    <scope>NUCLEOTIDE SEQUENCE [LARGE SCALE GENOMIC DNA]</scope>
</reference>
<protein>
    <submittedName>
        <fullName evidence="2 4">Uncharacterized protein</fullName>
    </submittedName>
</protein>
<feature type="compositionally biased region" description="Low complexity" evidence="1">
    <location>
        <begin position="1"/>
        <end position="12"/>
    </location>
</feature>
<name>A0A0N4V332_ENTVE</name>
<dbReference type="AlphaFoldDB" id="A0A0N4V332"/>
<sequence>MDEPDVQVQQVDSQKDDAAPLKSGAKVRSTTKPAQILANRLVYTAQLPQLTLDEVKRSSSGDCCSSHNSFIRPGRLWRIISIKPTLNDDDCDLTSDDDAISTVGIQQV</sequence>
<dbReference type="EMBL" id="UXUI01007777">
    <property type="protein sequence ID" value="VDD89399.1"/>
    <property type="molecule type" value="Genomic_DNA"/>
</dbReference>
<keyword evidence="3" id="KW-1185">Reference proteome</keyword>
<reference evidence="4" key="1">
    <citation type="submission" date="2017-02" db="UniProtKB">
        <authorList>
            <consortium name="WormBaseParasite"/>
        </authorList>
    </citation>
    <scope>IDENTIFICATION</scope>
</reference>
<evidence type="ECO:0000313" key="2">
    <source>
        <dbReference type="EMBL" id="VDD89399.1"/>
    </source>
</evidence>
<proteinExistence type="predicted"/>
<organism evidence="4">
    <name type="scientific">Enterobius vermicularis</name>
    <name type="common">Human pinworm</name>
    <dbReference type="NCBI Taxonomy" id="51028"/>
    <lineage>
        <taxon>Eukaryota</taxon>
        <taxon>Metazoa</taxon>
        <taxon>Ecdysozoa</taxon>
        <taxon>Nematoda</taxon>
        <taxon>Chromadorea</taxon>
        <taxon>Rhabditida</taxon>
        <taxon>Spirurina</taxon>
        <taxon>Oxyuridomorpha</taxon>
        <taxon>Oxyuroidea</taxon>
        <taxon>Oxyuridae</taxon>
        <taxon>Enterobius</taxon>
    </lineage>
</organism>
<dbReference type="Proteomes" id="UP000274131">
    <property type="component" value="Unassembled WGS sequence"/>
</dbReference>
<feature type="region of interest" description="Disordered" evidence="1">
    <location>
        <begin position="1"/>
        <end position="27"/>
    </location>
</feature>
<evidence type="ECO:0000313" key="3">
    <source>
        <dbReference type="Proteomes" id="UP000274131"/>
    </source>
</evidence>